<dbReference type="Gene3D" id="3.40.50.720">
    <property type="entry name" value="NAD(P)-binding Rossmann-like Domain"/>
    <property type="match status" value="1"/>
</dbReference>
<dbReference type="PANTHER" id="PTHR21363:SF0">
    <property type="entry name" value="PREPHENATE DEHYDROGENASE [NADP(+)]"/>
    <property type="match status" value="1"/>
</dbReference>
<dbReference type="GO" id="GO:0070403">
    <property type="term" value="F:NAD+ binding"/>
    <property type="evidence" value="ECO:0007669"/>
    <property type="project" value="InterPro"/>
</dbReference>
<dbReference type="PANTHER" id="PTHR21363">
    <property type="entry name" value="PREPHENATE DEHYDROGENASE"/>
    <property type="match status" value="1"/>
</dbReference>
<organism evidence="7">
    <name type="scientific">hydrothermal vent metagenome</name>
    <dbReference type="NCBI Taxonomy" id="652676"/>
    <lineage>
        <taxon>unclassified sequences</taxon>
        <taxon>metagenomes</taxon>
        <taxon>ecological metagenomes</taxon>
    </lineage>
</organism>
<dbReference type="InterPro" id="IPR046826">
    <property type="entry name" value="PDH_N"/>
</dbReference>
<accession>A0A3B0ZQD5</accession>
<gene>
    <name evidence="7" type="ORF">MNBD_GAMMA18-100</name>
</gene>
<dbReference type="InterPro" id="IPR008927">
    <property type="entry name" value="6-PGluconate_DH-like_C_sf"/>
</dbReference>
<reference evidence="7" key="1">
    <citation type="submission" date="2018-06" db="EMBL/GenBank/DDBJ databases">
        <authorList>
            <person name="Zhirakovskaya E."/>
        </authorList>
    </citation>
    <scope>NUCLEOTIDE SEQUENCE</scope>
</reference>
<evidence type="ECO:0000256" key="3">
    <source>
        <dbReference type="ARBA" id="ARBA00023027"/>
    </source>
</evidence>
<dbReference type="Pfam" id="PF02153">
    <property type="entry name" value="PDH_N"/>
    <property type="match status" value="1"/>
</dbReference>
<dbReference type="InterPro" id="IPR046825">
    <property type="entry name" value="PDH_C"/>
</dbReference>
<dbReference type="SUPFAM" id="SSF51735">
    <property type="entry name" value="NAD(P)-binding Rossmann-fold domains"/>
    <property type="match status" value="1"/>
</dbReference>
<evidence type="ECO:0000256" key="2">
    <source>
        <dbReference type="ARBA" id="ARBA00023002"/>
    </source>
</evidence>
<keyword evidence="2 7" id="KW-0560">Oxidoreductase</keyword>
<dbReference type="FunFam" id="1.10.3660.10:FF:000003">
    <property type="entry name" value="Prephenate dehydrogenase"/>
    <property type="match status" value="1"/>
</dbReference>
<dbReference type="InterPro" id="IPR050812">
    <property type="entry name" value="Preph/Arog_dehydrog"/>
</dbReference>
<dbReference type="SUPFAM" id="SSF48179">
    <property type="entry name" value="6-phosphogluconate dehydrogenase C-terminal domain-like"/>
    <property type="match status" value="1"/>
</dbReference>
<keyword evidence="4" id="KW-0057">Aromatic amino acid biosynthesis</keyword>
<evidence type="ECO:0000256" key="5">
    <source>
        <dbReference type="ARBA" id="ARBA00029440"/>
    </source>
</evidence>
<dbReference type="GO" id="GO:0008977">
    <property type="term" value="F:prephenate dehydrogenase (NAD+) activity"/>
    <property type="evidence" value="ECO:0007669"/>
    <property type="project" value="UniProtKB-EC"/>
</dbReference>
<evidence type="ECO:0000256" key="1">
    <source>
        <dbReference type="ARBA" id="ARBA00022605"/>
    </source>
</evidence>
<dbReference type="Gene3D" id="1.10.3660.10">
    <property type="entry name" value="6-phosphogluconate dehydrogenase C-terminal like domain"/>
    <property type="match status" value="1"/>
</dbReference>
<dbReference type="AlphaFoldDB" id="A0A3B0ZQD5"/>
<keyword evidence="1" id="KW-0028">Amino-acid biosynthesis</keyword>
<keyword evidence="3" id="KW-0520">NAD</keyword>
<dbReference type="InterPro" id="IPR036291">
    <property type="entry name" value="NAD(P)-bd_dom_sf"/>
</dbReference>
<name>A0A3B0ZQD5_9ZZZZ</name>
<dbReference type="PROSITE" id="PS51176">
    <property type="entry name" value="PDH_ADH"/>
    <property type="match status" value="1"/>
</dbReference>
<proteinExistence type="predicted"/>
<dbReference type="FunFam" id="3.40.50.720:FF:000208">
    <property type="entry name" value="Prephenate dehydrogenase"/>
    <property type="match status" value="1"/>
</dbReference>
<evidence type="ECO:0000259" key="6">
    <source>
        <dbReference type="PROSITE" id="PS51176"/>
    </source>
</evidence>
<evidence type="ECO:0000313" key="7">
    <source>
        <dbReference type="EMBL" id="VAW89557.1"/>
    </source>
</evidence>
<protein>
    <submittedName>
        <fullName evidence="7">Cyclohexadienyl dehydrogenase</fullName>
        <ecNumber evidence="7">1.3.1.12</ecNumber>
    </submittedName>
</protein>
<comment type="pathway">
    <text evidence="5">Amino-acid biosynthesis.</text>
</comment>
<dbReference type="EMBL" id="UOFP01000279">
    <property type="protein sequence ID" value="VAW89557.1"/>
    <property type="molecule type" value="Genomic_DNA"/>
</dbReference>
<feature type="domain" description="Prephenate/arogenate dehydrogenase" evidence="6">
    <location>
        <begin position="6"/>
        <end position="292"/>
    </location>
</feature>
<dbReference type="GO" id="GO:0006571">
    <property type="term" value="P:tyrosine biosynthetic process"/>
    <property type="evidence" value="ECO:0007669"/>
    <property type="project" value="InterPro"/>
</dbReference>
<dbReference type="EC" id="1.3.1.12" evidence="7"/>
<dbReference type="Pfam" id="PF20463">
    <property type="entry name" value="PDH_C"/>
    <property type="match status" value="1"/>
</dbReference>
<dbReference type="InterPro" id="IPR003099">
    <property type="entry name" value="Prephen_DH"/>
</dbReference>
<dbReference type="GO" id="GO:0004665">
    <property type="term" value="F:prephenate dehydrogenase (NADP+) activity"/>
    <property type="evidence" value="ECO:0007669"/>
    <property type="project" value="InterPro"/>
</dbReference>
<sequence>MSKLIQQLTIIGVGLIGGSLARALKQAEVCGEIVGCGRNEAELKRAVELGVIDRYSLGQADAVRGADMVLLAVPLGAMRAVMASIAPAIGENTILTDVGSAKGSVVDDAKAVFGEMPCKLVPAHPIAGTEKSGVEASFATLFQGRKVILTPLENGDEAALKTVAAMWGHAGADVVEMSVEHHDRVLAATSHLPHVLAYALVDSLARMDETGEVFQYAAGGFRDFTRIASSDAQMWHDICLANRHQVLNVLGHFREDLDALTSAFESADGDAILKCFSRAKRARDHFSKIMAE</sequence>
<evidence type="ECO:0000256" key="4">
    <source>
        <dbReference type="ARBA" id="ARBA00023141"/>
    </source>
</evidence>